<protein>
    <recommendedName>
        <fullName evidence="5">Thyroglobulin type-1 domain-containing protein</fullName>
    </recommendedName>
</protein>
<keyword evidence="7" id="KW-1185">Reference proteome</keyword>
<dbReference type="PROSITE" id="PS00484">
    <property type="entry name" value="THYROGLOBULIN_1_1"/>
    <property type="match status" value="1"/>
</dbReference>
<dbReference type="PANTHER" id="PTHR14168:SF4">
    <property type="entry name" value="EPITHELIAL CELL ADHESION MOLECULE PRECURSOR"/>
    <property type="match status" value="1"/>
</dbReference>
<evidence type="ECO:0000256" key="2">
    <source>
        <dbReference type="PROSITE-ProRule" id="PRU00500"/>
    </source>
</evidence>
<comment type="caution">
    <text evidence="6">The sequence shown here is derived from an EMBL/GenBank/DDBJ whole genome shotgun (WGS) entry which is preliminary data.</text>
</comment>
<feature type="domain" description="Thyroglobulin type-1" evidence="5">
    <location>
        <begin position="111"/>
        <end position="185"/>
    </location>
</feature>
<keyword evidence="4" id="KW-0472">Membrane</keyword>
<dbReference type="Pfam" id="PF21283">
    <property type="entry name" value="EPCAM-Trop-2_C"/>
    <property type="match status" value="1"/>
</dbReference>
<reference evidence="6" key="1">
    <citation type="submission" date="2023-07" db="EMBL/GenBank/DDBJ databases">
        <authorList>
            <person name="Stuckert A."/>
        </authorList>
    </citation>
    <scope>NUCLEOTIDE SEQUENCE</scope>
</reference>
<dbReference type="Proteomes" id="UP001176940">
    <property type="component" value="Unassembled WGS sequence"/>
</dbReference>
<dbReference type="SUPFAM" id="SSF57610">
    <property type="entry name" value="Thyroglobulin type-1 domain"/>
    <property type="match status" value="1"/>
</dbReference>
<evidence type="ECO:0000313" key="7">
    <source>
        <dbReference type="Proteomes" id="UP001176940"/>
    </source>
</evidence>
<evidence type="ECO:0000256" key="4">
    <source>
        <dbReference type="SAM" id="Phobius"/>
    </source>
</evidence>
<organism evidence="6 7">
    <name type="scientific">Ranitomeya imitator</name>
    <name type="common">mimic poison frog</name>
    <dbReference type="NCBI Taxonomy" id="111125"/>
    <lineage>
        <taxon>Eukaryota</taxon>
        <taxon>Metazoa</taxon>
        <taxon>Chordata</taxon>
        <taxon>Craniata</taxon>
        <taxon>Vertebrata</taxon>
        <taxon>Euteleostomi</taxon>
        <taxon>Amphibia</taxon>
        <taxon>Batrachia</taxon>
        <taxon>Anura</taxon>
        <taxon>Neobatrachia</taxon>
        <taxon>Hyloidea</taxon>
        <taxon>Dendrobatidae</taxon>
        <taxon>Dendrobatinae</taxon>
        <taxon>Ranitomeya</taxon>
    </lineage>
</organism>
<dbReference type="Pfam" id="PF00086">
    <property type="entry name" value="Thyroglobulin_1"/>
    <property type="match status" value="1"/>
</dbReference>
<gene>
    <name evidence="6" type="ORF">RIMI_LOCUS3936438</name>
</gene>
<dbReference type="PROSITE" id="PS51162">
    <property type="entry name" value="THYROGLOBULIN_1_2"/>
    <property type="match status" value="1"/>
</dbReference>
<keyword evidence="4" id="KW-0812">Transmembrane</keyword>
<evidence type="ECO:0000259" key="5">
    <source>
        <dbReference type="PROSITE" id="PS51162"/>
    </source>
</evidence>
<dbReference type="Gene3D" id="4.10.800.10">
    <property type="entry name" value="Thyroglobulin type-1"/>
    <property type="match status" value="1"/>
</dbReference>
<dbReference type="EMBL" id="CAUEEQ010006112">
    <property type="protein sequence ID" value="CAJ0929762.1"/>
    <property type="molecule type" value="Genomic_DNA"/>
</dbReference>
<proteinExistence type="predicted"/>
<name>A0ABN9KZZ7_9NEOB</name>
<dbReference type="InterPro" id="IPR036857">
    <property type="entry name" value="Thyroglobulin_1_sf"/>
</dbReference>
<dbReference type="InterPro" id="IPR049420">
    <property type="entry name" value="EPCAM-Trop-2_C"/>
</dbReference>
<evidence type="ECO:0000256" key="1">
    <source>
        <dbReference type="ARBA" id="ARBA00023157"/>
    </source>
</evidence>
<keyword evidence="4" id="KW-1133">Transmembrane helix</keyword>
<dbReference type="InterPro" id="IPR043406">
    <property type="entry name" value="EPCAM/Trop-2"/>
</dbReference>
<feature type="transmembrane region" description="Helical" evidence="4">
    <location>
        <begin position="312"/>
        <end position="336"/>
    </location>
</feature>
<dbReference type="InterPro" id="IPR000716">
    <property type="entry name" value="Thyroglobulin_1"/>
</dbReference>
<comment type="caution">
    <text evidence="2">Lacks conserved residue(s) required for the propagation of feature annotation.</text>
</comment>
<sequence>MEEEEGGTCRTGLSWYKEEEEEEEEPLQVKAQTPKDIIKAEESRRMKTSAMLGLGAALLCCILITQAQSQDCKCDTHFDGKCAAGGGGAANCACTLSIGPDLKEVNCNKLIPKCLLMKKESLGTKAGRRPRPPNALIDNDGLYNPDCEADGTFKARQCNGTQTCWCVNSAGVRRTEKEDMQTKKCPELVRTFWVIVEMKRNDSDSVNIADVQAALKNLTTTRYKLPEKYFKGVEMEESYIYVNLQQNSSEKAAGEVDIADVGYYMEKDIKGDSLVNPDNKFQILVNGRNLAVKEPVIMFIDEKPHELKMKRLTAGVIAVIVVVVVAIVAGIVVLIITRRKRGKYEKAEMKEMNEMQKELNS</sequence>
<feature type="region of interest" description="Disordered" evidence="3">
    <location>
        <begin position="1"/>
        <end position="31"/>
    </location>
</feature>
<evidence type="ECO:0000313" key="6">
    <source>
        <dbReference type="EMBL" id="CAJ0929762.1"/>
    </source>
</evidence>
<dbReference type="CDD" id="cd00191">
    <property type="entry name" value="TY"/>
    <property type="match status" value="1"/>
</dbReference>
<evidence type="ECO:0000256" key="3">
    <source>
        <dbReference type="SAM" id="MobiDB-lite"/>
    </source>
</evidence>
<dbReference type="SMART" id="SM00211">
    <property type="entry name" value="TY"/>
    <property type="match status" value="1"/>
</dbReference>
<keyword evidence="1" id="KW-1015">Disulfide bond</keyword>
<accession>A0ABN9KZZ7</accession>
<dbReference type="PANTHER" id="PTHR14168">
    <property type="entry name" value="TUMOR-ASSOCIATED CALCIUM SIGNAL TRANSDUCER"/>
    <property type="match status" value="1"/>
</dbReference>